<sequence>MSFGSQVGGYFLETCQEVSDNETDWTGILQEKKAERWRCIKVYGVAVPPYRRGYQNEGHSSSQVDQPAGPISSASEIASARKFCLDTLRKYDTPSSLLLPYIPGHARDAYIALRAFNIEVARTADTTSTPTIGAMRLQFQRDAVSKSLAGSPPKQPIAICLAKAVEDLAYRTDGRSKFSRSWFMRIVDTREKYLPNPPYPSLASLESYAENTYSTLLYLTLQALPMASLTADHVASHIGKATGIAAVLRGLPLIAFPRSTNTHNNQSGFAAGDVGATRHGAVTLPLDIMSEAGVREEDVLRNGSNAHGLRDAIFQVATRANDHLITARQMLDSIRKGEDAGHEFEHLDEEEHNYLPSSRDKETQSQEMERAFGVFMPAIATQLWLDRLQKHDFDVFEPKLRMTDWKLPWRAFWAWNRRKM</sequence>
<accession>A0ACC3N8F6</accession>
<reference evidence="1" key="1">
    <citation type="submission" date="2023-07" db="EMBL/GenBank/DDBJ databases">
        <title>Black Yeasts Isolated from many extreme environments.</title>
        <authorList>
            <person name="Coleine C."/>
            <person name="Stajich J.E."/>
            <person name="Selbmann L."/>
        </authorList>
    </citation>
    <scope>NUCLEOTIDE SEQUENCE</scope>
    <source>
        <strain evidence="1">CCFEE 5714</strain>
    </source>
</reference>
<evidence type="ECO:0000313" key="2">
    <source>
        <dbReference type="Proteomes" id="UP001281147"/>
    </source>
</evidence>
<organism evidence="1 2">
    <name type="scientific">Vermiconidia calcicola</name>
    <dbReference type="NCBI Taxonomy" id="1690605"/>
    <lineage>
        <taxon>Eukaryota</taxon>
        <taxon>Fungi</taxon>
        <taxon>Dikarya</taxon>
        <taxon>Ascomycota</taxon>
        <taxon>Pezizomycotina</taxon>
        <taxon>Dothideomycetes</taxon>
        <taxon>Dothideomycetidae</taxon>
        <taxon>Mycosphaerellales</taxon>
        <taxon>Extremaceae</taxon>
        <taxon>Vermiconidia</taxon>
    </lineage>
</organism>
<protein>
    <submittedName>
        <fullName evidence="1">Uncharacterized protein</fullName>
    </submittedName>
</protein>
<keyword evidence="2" id="KW-1185">Reference proteome</keyword>
<proteinExistence type="predicted"/>
<gene>
    <name evidence="1" type="ORF">LTR37_009340</name>
</gene>
<name>A0ACC3N8F6_9PEZI</name>
<comment type="caution">
    <text evidence="1">The sequence shown here is derived from an EMBL/GenBank/DDBJ whole genome shotgun (WGS) entry which is preliminary data.</text>
</comment>
<evidence type="ECO:0000313" key="1">
    <source>
        <dbReference type="EMBL" id="KAK3712028.1"/>
    </source>
</evidence>
<dbReference type="Proteomes" id="UP001281147">
    <property type="component" value="Unassembled WGS sequence"/>
</dbReference>
<dbReference type="EMBL" id="JAUTXU010000072">
    <property type="protein sequence ID" value="KAK3712028.1"/>
    <property type="molecule type" value="Genomic_DNA"/>
</dbReference>